<keyword evidence="1" id="KW-0328">Glycosyltransferase</keyword>
<accession>A0A5K7ZHT1</accession>
<dbReference type="EMBL" id="AP021876">
    <property type="protein sequence ID" value="BBO79507.1"/>
    <property type="molecule type" value="Genomic_DNA"/>
</dbReference>
<dbReference type="SUPFAM" id="SSF53756">
    <property type="entry name" value="UDP-Glycosyltransferase/glycogen phosphorylase"/>
    <property type="match status" value="1"/>
</dbReference>
<keyword evidence="2" id="KW-0808">Transferase</keyword>
<sequence>MELERNAEFLQGLGIKAEPTVANLPSLGNNIVHLKPKEDYFIIFPGAASCKRMWPVDRFAEFVRSIVKETGWALVLCGTKSEFEISESIIKLSGIKAINLAGKTSLPEFSEIIRGAKLLIGNETSAVHIAATVNTPSVCILGGGHFGRFMPYSKAVDGVKPIAVYARMNCFGCNWKCVRKHDPNECVPCVAAVSIENVRSAAKKLIKGL</sequence>
<dbReference type="AlphaFoldDB" id="A0A5K7ZHT1"/>
<evidence type="ECO:0000256" key="2">
    <source>
        <dbReference type="ARBA" id="ARBA00022679"/>
    </source>
</evidence>
<dbReference type="PANTHER" id="PTHR30160:SF1">
    <property type="entry name" value="LIPOPOLYSACCHARIDE 1,2-N-ACETYLGLUCOSAMINETRANSFERASE-RELATED"/>
    <property type="match status" value="1"/>
</dbReference>
<gene>
    <name evidence="3" type="ORF">DSCO28_00730</name>
</gene>
<dbReference type="Proteomes" id="UP000425960">
    <property type="component" value="Chromosome"/>
</dbReference>
<dbReference type="CDD" id="cd03789">
    <property type="entry name" value="GT9_LPS_heptosyltransferase"/>
    <property type="match status" value="1"/>
</dbReference>
<dbReference type="KEGG" id="dov:DSCO28_00730"/>
<protein>
    <recommendedName>
        <fullName evidence="5">Glycosyltransferase family 9 protein</fullName>
    </recommendedName>
</protein>
<proteinExistence type="predicted"/>
<dbReference type="InterPro" id="IPR051199">
    <property type="entry name" value="LPS_LOS_Heptosyltrfase"/>
</dbReference>
<evidence type="ECO:0008006" key="5">
    <source>
        <dbReference type="Google" id="ProtNLM"/>
    </source>
</evidence>
<evidence type="ECO:0000313" key="4">
    <source>
        <dbReference type="Proteomes" id="UP000425960"/>
    </source>
</evidence>
<dbReference type="Gene3D" id="3.40.50.2000">
    <property type="entry name" value="Glycogen Phosphorylase B"/>
    <property type="match status" value="1"/>
</dbReference>
<dbReference type="GO" id="GO:0005829">
    <property type="term" value="C:cytosol"/>
    <property type="evidence" value="ECO:0007669"/>
    <property type="project" value="TreeGrafter"/>
</dbReference>
<reference evidence="3 4" key="1">
    <citation type="submission" date="2019-11" db="EMBL/GenBank/DDBJ databases">
        <title>Comparative genomics of hydrocarbon-degrading Desulfosarcina strains.</title>
        <authorList>
            <person name="Watanabe M."/>
            <person name="Kojima H."/>
            <person name="Fukui M."/>
        </authorList>
    </citation>
    <scope>NUCLEOTIDE SEQUENCE [LARGE SCALE GENOMIC DNA]</scope>
    <source>
        <strain evidence="3 4">28bB2T</strain>
    </source>
</reference>
<dbReference type="GO" id="GO:0008713">
    <property type="term" value="F:ADP-heptose-lipopolysaccharide heptosyltransferase activity"/>
    <property type="evidence" value="ECO:0007669"/>
    <property type="project" value="TreeGrafter"/>
</dbReference>
<dbReference type="InterPro" id="IPR002201">
    <property type="entry name" value="Glyco_trans_9"/>
</dbReference>
<dbReference type="GO" id="GO:0009244">
    <property type="term" value="P:lipopolysaccharide core region biosynthetic process"/>
    <property type="evidence" value="ECO:0007669"/>
    <property type="project" value="TreeGrafter"/>
</dbReference>
<evidence type="ECO:0000313" key="3">
    <source>
        <dbReference type="EMBL" id="BBO79507.1"/>
    </source>
</evidence>
<evidence type="ECO:0000256" key="1">
    <source>
        <dbReference type="ARBA" id="ARBA00022676"/>
    </source>
</evidence>
<dbReference type="PANTHER" id="PTHR30160">
    <property type="entry name" value="TETRAACYLDISACCHARIDE 4'-KINASE-RELATED"/>
    <property type="match status" value="1"/>
</dbReference>
<organism evidence="3 4">
    <name type="scientific">Desulfosarcina ovata subsp. sediminis</name>
    <dbReference type="NCBI Taxonomy" id="885957"/>
    <lineage>
        <taxon>Bacteria</taxon>
        <taxon>Pseudomonadati</taxon>
        <taxon>Thermodesulfobacteriota</taxon>
        <taxon>Desulfobacteria</taxon>
        <taxon>Desulfobacterales</taxon>
        <taxon>Desulfosarcinaceae</taxon>
        <taxon>Desulfosarcina</taxon>
    </lineage>
</organism>
<name>A0A5K7ZHT1_9BACT</name>
<dbReference type="Pfam" id="PF01075">
    <property type="entry name" value="Glyco_transf_9"/>
    <property type="match status" value="1"/>
</dbReference>